<dbReference type="InterPro" id="IPR036772">
    <property type="entry name" value="SRCR-like_dom_sf"/>
</dbReference>
<dbReference type="EMBL" id="MRZV01000307">
    <property type="protein sequence ID" value="PIK52968.1"/>
    <property type="molecule type" value="Genomic_DNA"/>
</dbReference>
<reference evidence="4 5" key="1">
    <citation type="journal article" date="2017" name="PLoS Biol.">
        <title>The sea cucumber genome provides insights into morphological evolution and visceral regeneration.</title>
        <authorList>
            <person name="Zhang X."/>
            <person name="Sun L."/>
            <person name="Yuan J."/>
            <person name="Sun Y."/>
            <person name="Gao Y."/>
            <person name="Zhang L."/>
            <person name="Li S."/>
            <person name="Dai H."/>
            <person name="Hamel J.F."/>
            <person name="Liu C."/>
            <person name="Yu Y."/>
            <person name="Liu S."/>
            <person name="Lin W."/>
            <person name="Guo K."/>
            <person name="Jin S."/>
            <person name="Xu P."/>
            <person name="Storey K.B."/>
            <person name="Huan P."/>
            <person name="Zhang T."/>
            <person name="Zhou Y."/>
            <person name="Zhang J."/>
            <person name="Lin C."/>
            <person name="Li X."/>
            <person name="Xing L."/>
            <person name="Huo D."/>
            <person name="Sun M."/>
            <person name="Wang L."/>
            <person name="Mercier A."/>
            <person name="Li F."/>
            <person name="Yang H."/>
            <person name="Xiang J."/>
        </authorList>
    </citation>
    <scope>NUCLEOTIDE SEQUENCE [LARGE SCALE GENOMIC DNA]</scope>
    <source>
        <strain evidence="4">Shaxun</strain>
        <tissue evidence="4">Muscle</tissue>
    </source>
</reference>
<proteinExistence type="predicted"/>
<dbReference type="InterPro" id="IPR001190">
    <property type="entry name" value="SRCR"/>
</dbReference>
<keyword evidence="5" id="KW-1185">Reference proteome</keyword>
<dbReference type="GO" id="GO:0016020">
    <property type="term" value="C:membrane"/>
    <property type="evidence" value="ECO:0007669"/>
    <property type="project" value="InterPro"/>
</dbReference>
<evidence type="ECO:0000256" key="2">
    <source>
        <dbReference type="PROSITE-ProRule" id="PRU00196"/>
    </source>
</evidence>
<accession>A0A2G8KY97</accession>
<dbReference type="Proteomes" id="UP000230750">
    <property type="component" value="Unassembled WGS sequence"/>
</dbReference>
<sequence>MLGYPTATGYREQAYYGEGYGQIFLDQVECIGNEESLNDCPKNVLEIQTVAMMKTLVLNVQLKMFRLHLAHLFQILTTFV</sequence>
<protein>
    <recommendedName>
        <fullName evidence="3">SRCR domain-containing protein</fullName>
    </recommendedName>
</protein>
<feature type="disulfide bond" evidence="2">
    <location>
        <begin position="30"/>
        <end position="40"/>
    </location>
</feature>
<name>A0A2G8KY97_STIJA</name>
<organism evidence="4 5">
    <name type="scientific">Stichopus japonicus</name>
    <name type="common">Sea cucumber</name>
    <dbReference type="NCBI Taxonomy" id="307972"/>
    <lineage>
        <taxon>Eukaryota</taxon>
        <taxon>Metazoa</taxon>
        <taxon>Echinodermata</taxon>
        <taxon>Eleutherozoa</taxon>
        <taxon>Echinozoa</taxon>
        <taxon>Holothuroidea</taxon>
        <taxon>Aspidochirotacea</taxon>
        <taxon>Aspidochirotida</taxon>
        <taxon>Stichopodidae</taxon>
        <taxon>Apostichopus</taxon>
    </lineage>
</organism>
<gene>
    <name evidence="4" type="ORF">BSL78_10122</name>
</gene>
<evidence type="ECO:0000313" key="5">
    <source>
        <dbReference type="Proteomes" id="UP000230750"/>
    </source>
</evidence>
<dbReference type="Pfam" id="PF00530">
    <property type="entry name" value="SRCR"/>
    <property type="match status" value="1"/>
</dbReference>
<dbReference type="PROSITE" id="PS50287">
    <property type="entry name" value="SRCR_2"/>
    <property type="match status" value="1"/>
</dbReference>
<comment type="caution">
    <text evidence="2">Lacks conserved residue(s) required for the propagation of feature annotation.</text>
</comment>
<feature type="domain" description="SRCR" evidence="3">
    <location>
        <begin position="1"/>
        <end position="41"/>
    </location>
</feature>
<dbReference type="SUPFAM" id="SSF56487">
    <property type="entry name" value="SRCR-like"/>
    <property type="match status" value="1"/>
</dbReference>
<dbReference type="Gene3D" id="3.10.250.10">
    <property type="entry name" value="SRCR-like domain"/>
    <property type="match status" value="1"/>
</dbReference>
<dbReference type="AlphaFoldDB" id="A0A2G8KY97"/>
<dbReference type="OrthoDB" id="536948at2759"/>
<evidence type="ECO:0000259" key="3">
    <source>
        <dbReference type="PROSITE" id="PS50287"/>
    </source>
</evidence>
<keyword evidence="1 2" id="KW-1015">Disulfide bond</keyword>
<evidence type="ECO:0000256" key="1">
    <source>
        <dbReference type="ARBA" id="ARBA00023157"/>
    </source>
</evidence>
<comment type="caution">
    <text evidence="4">The sequence shown here is derived from an EMBL/GenBank/DDBJ whole genome shotgun (WGS) entry which is preliminary data.</text>
</comment>
<evidence type="ECO:0000313" key="4">
    <source>
        <dbReference type="EMBL" id="PIK52968.1"/>
    </source>
</evidence>